<accession>A0ABR8BQJ0</accession>
<evidence type="ECO:0000313" key="2">
    <source>
        <dbReference type="Proteomes" id="UP000621307"/>
    </source>
</evidence>
<dbReference type="EMBL" id="JACJQL010000138">
    <property type="protein sequence ID" value="MBD2255840.1"/>
    <property type="molecule type" value="Genomic_DNA"/>
</dbReference>
<dbReference type="Proteomes" id="UP000621307">
    <property type="component" value="Unassembled WGS sequence"/>
</dbReference>
<evidence type="ECO:0000313" key="1">
    <source>
        <dbReference type="EMBL" id="MBD2255840.1"/>
    </source>
</evidence>
<reference evidence="1 2" key="1">
    <citation type="journal article" date="2020" name="ISME J.">
        <title>Comparative genomics reveals insights into cyanobacterial evolution and habitat adaptation.</title>
        <authorList>
            <person name="Chen M.Y."/>
            <person name="Teng W.K."/>
            <person name="Zhao L."/>
            <person name="Hu C.X."/>
            <person name="Zhou Y.K."/>
            <person name="Han B.P."/>
            <person name="Song L.R."/>
            <person name="Shu W.S."/>
        </authorList>
    </citation>
    <scope>NUCLEOTIDE SEQUENCE [LARGE SCALE GENOMIC DNA]</scope>
    <source>
        <strain evidence="1 2">FACHB-3921</strain>
    </source>
</reference>
<name>A0ABR8BQJ0_9NOSO</name>
<organism evidence="1 2">
    <name type="scientific">Nostoc parmelioides FACHB-3921</name>
    <dbReference type="NCBI Taxonomy" id="2692909"/>
    <lineage>
        <taxon>Bacteria</taxon>
        <taxon>Bacillati</taxon>
        <taxon>Cyanobacteriota</taxon>
        <taxon>Cyanophyceae</taxon>
        <taxon>Nostocales</taxon>
        <taxon>Nostocaceae</taxon>
        <taxon>Nostoc</taxon>
    </lineage>
</organism>
<gene>
    <name evidence="1" type="ORF">H6G14_32225</name>
</gene>
<sequence length="152" mass="16455">MKSILSGSTALLIGIVVALSLPKNAIAQDPSKLVDSIKSVAQVKKDLKQTLEALDRCGVGSCFNSTSTYICELVGALDVKVNGRIIGEMSGGNSSLPITASDLKLMKKIFSQCKPTNYQFWNWGNVLHVSYLPNTQVDRQIRAALGVKTTRR</sequence>
<proteinExistence type="predicted"/>
<dbReference type="RefSeq" id="WP_190573051.1">
    <property type="nucleotide sequence ID" value="NZ_JACJQL010000138.1"/>
</dbReference>
<comment type="caution">
    <text evidence="1">The sequence shown here is derived from an EMBL/GenBank/DDBJ whole genome shotgun (WGS) entry which is preliminary data.</text>
</comment>
<protein>
    <submittedName>
        <fullName evidence="1">Uncharacterized protein</fullName>
    </submittedName>
</protein>
<keyword evidence="2" id="KW-1185">Reference proteome</keyword>